<dbReference type="Pfam" id="PF00353">
    <property type="entry name" value="HemolysinCabind"/>
    <property type="match status" value="3"/>
</dbReference>
<comment type="subcellular location">
    <subcellularLocation>
        <location evidence="2">Secreted</location>
    </subcellularLocation>
</comment>
<comment type="cofactor">
    <cofactor evidence="1">
        <name>Ca(2+)</name>
        <dbReference type="ChEBI" id="CHEBI:29108"/>
    </cofactor>
</comment>
<keyword evidence="5" id="KW-0677">Repeat</keyword>
<feature type="domain" description="Peptidase M10 serralysin C-terminal" evidence="6">
    <location>
        <begin position="626"/>
        <end position="732"/>
    </location>
</feature>
<dbReference type="RefSeq" id="WP_380938798.1">
    <property type="nucleotide sequence ID" value="NZ_JBHUFC010000002.1"/>
</dbReference>
<evidence type="ECO:0000259" key="6">
    <source>
        <dbReference type="Pfam" id="PF08548"/>
    </source>
</evidence>
<evidence type="ECO:0000256" key="2">
    <source>
        <dbReference type="ARBA" id="ARBA00004613"/>
    </source>
</evidence>
<dbReference type="InterPro" id="IPR013858">
    <property type="entry name" value="Peptidase_M10B_C"/>
</dbReference>
<dbReference type="InterPro" id="IPR050557">
    <property type="entry name" value="RTX_toxin/Mannuronan_C5-epim"/>
</dbReference>
<evidence type="ECO:0000259" key="7">
    <source>
        <dbReference type="Pfam" id="PF13205"/>
    </source>
</evidence>
<evidence type="ECO:0000256" key="3">
    <source>
        <dbReference type="ARBA" id="ARBA00022525"/>
    </source>
</evidence>
<evidence type="ECO:0000256" key="4">
    <source>
        <dbReference type="ARBA" id="ARBA00022729"/>
    </source>
</evidence>
<dbReference type="EMBL" id="JBHUFC010000002">
    <property type="protein sequence ID" value="MFD1786634.1"/>
    <property type="molecule type" value="Genomic_DNA"/>
</dbReference>
<accession>A0ABW4N9B2</accession>
<dbReference type="PANTHER" id="PTHR38340:SF1">
    <property type="entry name" value="S-LAYER PROTEIN"/>
    <property type="match status" value="1"/>
</dbReference>
<name>A0ABW4N9B2_9SPHN</name>
<feature type="domain" description="SbsA Ig-like" evidence="7">
    <location>
        <begin position="788"/>
        <end position="889"/>
    </location>
</feature>
<evidence type="ECO:0000313" key="8">
    <source>
        <dbReference type="EMBL" id="MFD1786634.1"/>
    </source>
</evidence>
<sequence length="1263" mass="125691">MPTTINTTEDAGGRPTTVTGTVARGDRLVGVAIAGQSASGVGAAVTGTYGRLTINADGSFSYLLDGADPDTRLIGANETAFDRFTYTYESGGVLRTETVVVQIAGLDVAGVSVDQSDAAFAFLTSATIDASTRLIRTGSSAPPTAVAVGDIVNGSTPSLVTVTNRGEISASSSTGDYMVGVTTAIFRAGFVNEGRVAVTSGFGPGGSTGIVGSPLGGNLTQPVINRGVVQVTSNGSGANPPLVIGIEGRTVVNDGTVYVVAQQGLAYGIGSRPAPVTVLTNSGTIFASSASTAEANGLSATAVYGASFDLSIVNSGTIAAEATANGMRSVAFRIFTNSSNVLAGGTITNSGRVVADYAVWSVDGYSGSIGFWNTAYVQGDWLTDKNIMSVLNAASATWVGGFSMGRDSDLIRNDGTITGAIDLGAGVDLYDGSRGTIGTRVSGGAGNDVLRGGAGIDTLSGGDGDDVLFGGNGDQLTGGAGADRFVVAGTATITDFEAGRDVLDLSALAPTGFALTASGSDTIVTARTAGGDVAITVRGGIGSGDVTSVLPGTTQTGTANADTLIALSAAAHSLSGGAGDDVLVGGDGADTLDGGTGADIMFGGDGDDIYVIDSLGDRAIETANGGIDEVRTSVGYLLQPYIENGRITGSDAVGLTGNALNNSLWGNAADNALNGGAGDDMLYGGQGADLLTGGIGADRFVYLAANESVAGGFDRLIGFETGIDTIDMTAIGIRSVAFEAGPIPSGGSEPSYTTATITTIGGATMVIRADGRMDRSDFQGFVQILPNDVTQAFPGDSTTGVSANANLRFLYAGAITRGSGTVTLAKTDGTVVETFAANSSRLSLDGRVLSVDPTRPLDPGTTYTLTVGAGVVQIGGTPASAINGYAFTTRPIDTATQFQTLVASGGAASASGTGTVFGTRGSLQDVTVLDAPGRITFDPSFNDGGDRVRLSGAASSYTAVRNGSSIVLSDGDSEIVVPVGTAGIDIHFADGIRSLVFDTSANAMKLGSQTIAPVTAAQVTAPVTAALVTATADPAAGATMVVAERGTATAYGVQTVIALRASAETITVARGGNVTFDPSFNAGGDVITLTGDASSYTARRLSSSIELVLGSERIVIPVGTTGATIRFDDAERTLVFDIASQTMKLGAQAVGFTGAAVTAAGAQTAVAIGGQQVASGGDFLFTHGGDAAQSGTITGFGRGDTLALSGQASSYIFSGQNGDVVLTYVGSDGVARTTTLAGVADPAAYIFDRASAEAAVGFGFVGP</sequence>
<dbReference type="InterPro" id="IPR018511">
    <property type="entry name" value="Hemolysin-typ_Ca-bd_CS"/>
</dbReference>
<keyword evidence="3" id="KW-0964">Secreted</keyword>
<organism evidence="8 9">
    <name type="scientific">Sphingomonas floccifaciens</name>
    <dbReference type="NCBI Taxonomy" id="1844115"/>
    <lineage>
        <taxon>Bacteria</taxon>
        <taxon>Pseudomonadati</taxon>
        <taxon>Pseudomonadota</taxon>
        <taxon>Alphaproteobacteria</taxon>
        <taxon>Sphingomonadales</taxon>
        <taxon>Sphingomonadaceae</taxon>
        <taxon>Sphingomonas</taxon>
    </lineage>
</organism>
<comment type="caution">
    <text evidence="8">The sequence shown here is derived from an EMBL/GenBank/DDBJ whole genome shotgun (WGS) entry which is preliminary data.</text>
</comment>
<evidence type="ECO:0000256" key="5">
    <source>
        <dbReference type="ARBA" id="ARBA00022737"/>
    </source>
</evidence>
<keyword evidence="4" id="KW-0732">Signal</keyword>
<reference evidence="9" key="1">
    <citation type="journal article" date="2019" name="Int. J. Syst. Evol. Microbiol.">
        <title>The Global Catalogue of Microorganisms (GCM) 10K type strain sequencing project: providing services to taxonomists for standard genome sequencing and annotation.</title>
        <authorList>
            <consortium name="The Broad Institute Genomics Platform"/>
            <consortium name="The Broad Institute Genome Sequencing Center for Infectious Disease"/>
            <person name="Wu L."/>
            <person name="Ma J."/>
        </authorList>
    </citation>
    <scope>NUCLEOTIDE SEQUENCE [LARGE SCALE GENOMIC DNA]</scope>
    <source>
        <strain evidence="9">Q85</strain>
    </source>
</reference>
<evidence type="ECO:0000313" key="9">
    <source>
        <dbReference type="Proteomes" id="UP001597283"/>
    </source>
</evidence>
<evidence type="ECO:0000256" key="1">
    <source>
        <dbReference type="ARBA" id="ARBA00001913"/>
    </source>
</evidence>
<dbReference type="NCBIfam" id="TIGR01965">
    <property type="entry name" value="VCBS_repeat"/>
    <property type="match status" value="1"/>
</dbReference>
<dbReference type="PROSITE" id="PS00330">
    <property type="entry name" value="HEMOLYSIN_CALCIUM"/>
    <property type="match status" value="2"/>
</dbReference>
<gene>
    <name evidence="8" type="ORF">ACFSC3_03515</name>
</gene>
<dbReference type="InterPro" id="IPR010221">
    <property type="entry name" value="VCBS_dom"/>
</dbReference>
<keyword evidence="9" id="KW-1185">Reference proteome</keyword>
<proteinExistence type="predicted"/>
<dbReference type="InterPro" id="IPR011049">
    <property type="entry name" value="Serralysin-like_metalloprot_C"/>
</dbReference>
<protein>
    <submittedName>
        <fullName evidence="8">Beta strand repeat-containing protein</fullName>
    </submittedName>
</protein>
<dbReference type="PANTHER" id="PTHR38340">
    <property type="entry name" value="S-LAYER PROTEIN"/>
    <property type="match status" value="1"/>
</dbReference>
<dbReference type="InterPro" id="IPR001343">
    <property type="entry name" value="Hemolysn_Ca-bd"/>
</dbReference>
<dbReference type="Gene3D" id="2.150.10.10">
    <property type="entry name" value="Serralysin-like metalloprotease, C-terminal"/>
    <property type="match status" value="3"/>
</dbReference>
<dbReference type="InterPro" id="IPR032812">
    <property type="entry name" value="SbsA_Ig"/>
</dbReference>
<dbReference type="Proteomes" id="UP001597283">
    <property type="component" value="Unassembled WGS sequence"/>
</dbReference>
<dbReference type="SUPFAM" id="SSF51120">
    <property type="entry name" value="beta-Roll"/>
    <property type="match status" value="3"/>
</dbReference>
<dbReference type="PRINTS" id="PR00313">
    <property type="entry name" value="CABNDNGRPT"/>
</dbReference>
<dbReference type="Pfam" id="PF08548">
    <property type="entry name" value="Peptidase_M10_C"/>
    <property type="match status" value="1"/>
</dbReference>
<dbReference type="Pfam" id="PF13205">
    <property type="entry name" value="Big_5"/>
    <property type="match status" value="1"/>
</dbReference>